<reference evidence="7 8" key="1">
    <citation type="submission" date="2019-03" db="EMBL/GenBank/DDBJ databases">
        <title>Paracraurococcus aquatilis NE82 genome sequence.</title>
        <authorList>
            <person name="Zhao Y."/>
            <person name="Du Z."/>
        </authorList>
    </citation>
    <scope>NUCLEOTIDE SEQUENCE [LARGE SCALE GENOMIC DNA]</scope>
    <source>
        <strain evidence="7 8">NE82</strain>
    </source>
</reference>
<gene>
    <name evidence="7" type="ORF">EXY23_16590</name>
</gene>
<protein>
    <submittedName>
        <fullName evidence="7">DUF1232 domain-containing protein</fullName>
    </submittedName>
</protein>
<comment type="caution">
    <text evidence="7">The sequence shown here is derived from an EMBL/GenBank/DDBJ whole genome shotgun (WGS) entry which is preliminary data.</text>
</comment>
<dbReference type="AlphaFoldDB" id="A0A4R4DEF2"/>
<sequence length="130" mass="14224">MPGLLQRLQGWARTVRRDVHALWIAARDPRTPWAARALALGIAAYALSPIDLIPDFIPVLGLLDEAVLLPLGILLVIRLIPPPLMQEFRAAAAAAEARPRSRAGAAFIVLVWLAVAGLLLLWWFWPRAAG</sequence>
<keyword evidence="3 5" id="KW-1133">Transmembrane helix</keyword>
<name>A0A4R4DEF2_9PROT</name>
<evidence type="ECO:0000256" key="3">
    <source>
        <dbReference type="ARBA" id="ARBA00022989"/>
    </source>
</evidence>
<dbReference type="Pfam" id="PF06803">
    <property type="entry name" value="DUF1232"/>
    <property type="match status" value="1"/>
</dbReference>
<evidence type="ECO:0000313" key="8">
    <source>
        <dbReference type="Proteomes" id="UP000295023"/>
    </source>
</evidence>
<dbReference type="InterPro" id="IPR010652">
    <property type="entry name" value="DUF1232"/>
</dbReference>
<dbReference type="GO" id="GO:0012505">
    <property type="term" value="C:endomembrane system"/>
    <property type="evidence" value="ECO:0007669"/>
    <property type="project" value="UniProtKB-SubCell"/>
</dbReference>
<evidence type="ECO:0000313" key="7">
    <source>
        <dbReference type="EMBL" id="TCZ58559.1"/>
    </source>
</evidence>
<evidence type="ECO:0000256" key="5">
    <source>
        <dbReference type="SAM" id="Phobius"/>
    </source>
</evidence>
<keyword evidence="8" id="KW-1185">Reference proteome</keyword>
<dbReference type="Proteomes" id="UP000295023">
    <property type="component" value="Unassembled WGS sequence"/>
</dbReference>
<feature type="transmembrane region" description="Helical" evidence="5">
    <location>
        <begin position="56"/>
        <end position="80"/>
    </location>
</feature>
<dbReference type="OrthoDB" id="9804184at2"/>
<comment type="subcellular location">
    <subcellularLocation>
        <location evidence="1">Endomembrane system</location>
        <topology evidence="1">Multi-pass membrane protein</topology>
    </subcellularLocation>
</comment>
<proteinExistence type="predicted"/>
<organism evidence="7 8">
    <name type="scientific">Roseicella aquatilis</name>
    <dbReference type="NCBI Taxonomy" id="2527868"/>
    <lineage>
        <taxon>Bacteria</taxon>
        <taxon>Pseudomonadati</taxon>
        <taxon>Pseudomonadota</taxon>
        <taxon>Alphaproteobacteria</taxon>
        <taxon>Acetobacterales</taxon>
        <taxon>Roseomonadaceae</taxon>
        <taxon>Roseicella</taxon>
    </lineage>
</organism>
<evidence type="ECO:0000259" key="6">
    <source>
        <dbReference type="Pfam" id="PF06803"/>
    </source>
</evidence>
<accession>A0A4R4DEF2</accession>
<keyword evidence="2 5" id="KW-0812">Transmembrane</keyword>
<feature type="domain" description="DUF1232" evidence="6">
    <location>
        <begin position="35"/>
        <end position="71"/>
    </location>
</feature>
<evidence type="ECO:0000256" key="2">
    <source>
        <dbReference type="ARBA" id="ARBA00022692"/>
    </source>
</evidence>
<dbReference type="EMBL" id="SKBM01000016">
    <property type="protein sequence ID" value="TCZ58559.1"/>
    <property type="molecule type" value="Genomic_DNA"/>
</dbReference>
<keyword evidence="4 5" id="KW-0472">Membrane</keyword>
<evidence type="ECO:0000256" key="1">
    <source>
        <dbReference type="ARBA" id="ARBA00004127"/>
    </source>
</evidence>
<feature type="transmembrane region" description="Helical" evidence="5">
    <location>
        <begin position="105"/>
        <end position="125"/>
    </location>
</feature>
<evidence type="ECO:0000256" key="4">
    <source>
        <dbReference type="ARBA" id="ARBA00023136"/>
    </source>
</evidence>
<feature type="transmembrane region" description="Helical" evidence="5">
    <location>
        <begin position="33"/>
        <end position="50"/>
    </location>
</feature>